<proteinExistence type="predicted"/>
<keyword evidence="5" id="KW-1185">Reference proteome</keyword>
<dbReference type="GO" id="GO:0000150">
    <property type="term" value="F:DNA strand exchange activity"/>
    <property type="evidence" value="ECO:0007669"/>
    <property type="project" value="InterPro"/>
</dbReference>
<dbReference type="Pfam" id="PF00239">
    <property type="entry name" value="Resolvase"/>
    <property type="match status" value="1"/>
</dbReference>
<dbReference type="Pfam" id="PF07508">
    <property type="entry name" value="Recombinase"/>
    <property type="match status" value="1"/>
</dbReference>
<sequence length="492" mass="55011">MRFDMRAAIYARYSSDNQREASIADQVDTCRRVIARTGWQEIGTYEDRAISGASASRPGYQQLLADAEAGKFDVVVCEALDRLGRRLADVAALHDQLSYLGIKVHAANAGEITPMHIGMLGTMAQMYLADLRDKTRRGQRGRVQAGRIPAGRAYGYDIVESDDGDGGARQINPAEAAVVRRIFEAYAAGHSPRRIAHDLNAEGVPGPRGGRWRDTTIRGQVDRGTGILNNDLYVGRVVWNRCSYVKNPRTGRRVARPNPPDQHEVVQVPALRIVDDALWNRVKERQNALHFTVQRDDSGNALNRAHRRRFLLSGLLVCGHCGGRYTIIGVDRYGCATRRSQGTCQNNRTITRQEIERRVLDGLKDRLLAPDMVETFMQAYQDELKHAQCAADADRERLEAERAEIQGKIDNILQAIEANPEARTLASRLNELETRLAQIDGELERMPEPEAVELHPNAAQAYRRKAEDLQSALEDRNRPVRAALASDVRRLG</sequence>
<dbReference type="InterPro" id="IPR050639">
    <property type="entry name" value="SSR_resolvase"/>
</dbReference>
<evidence type="ECO:0000259" key="2">
    <source>
        <dbReference type="PROSITE" id="PS51736"/>
    </source>
</evidence>
<dbReference type="InterPro" id="IPR025827">
    <property type="entry name" value="Zn_ribbon_recom_dom"/>
</dbReference>
<evidence type="ECO:0000259" key="3">
    <source>
        <dbReference type="PROSITE" id="PS51737"/>
    </source>
</evidence>
<comment type="caution">
    <text evidence="4">The sequence shown here is derived from an EMBL/GenBank/DDBJ whole genome shotgun (WGS) entry which is preliminary data.</text>
</comment>
<dbReference type="EMBL" id="QPMH01000014">
    <property type="protein sequence ID" value="RDD61254.1"/>
    <property type="molecule type" value="Genomic_DNA"/>
</dbReference>
<name>A0A369T9T3_9PROT</name>
<keyword evidence="1" id="KW-0175">Coiled coil</keyword>
<dbReference type="InterPro" id="IPR011109">
    <property type="entry name" value="DNA_bind_recombinase_dom"/>
</dbReference>
<dbReference type="SMART" id="SM00857">
    <property type="entry name" value="Resolvase"/>
    <property type="match status" value="1"/>
</dbReference>
<dbReference type="SUPFAM" id="SSF53041">
    <property type="entry name" value="Resolvase-like"/>
    <property type="match status" value="1"/>
</dbReference>
<dbReference type="Gene3D" id="3.90.1750.20">
    <property type="entry name" value="Putative Large Serine Recombinase, Chain B, Domain 2"/>
    <property type="match status" value="1"/>
</dbReference>
<dbReference type="InterPro" id="IPR038109">
    <property type="entry name" value="DNA_bind_recomb_sf"/>
</dbReference>
<organism evidence="4 5">
    <name type="scientific">Ferruginivarius sediminum</name>
    <dbReference type="NCBI Taxonomy" id="2661937"/>
    <lineage>
        <taxon>Bacteria</taxon>
        <taxon>Pseudomonadati</taxon>
        <taxon>Pseudomonadota</taxon>
        <taxon>Alphaproteobacteria</taxon>
        <taxon>Rhodospirillales</taxon>
        <taxon>Rhodospirillaceae</taxon>
        <taxon>Ferruginivarius</taxon>
    </lineage>
</organism>
<dbReference type="Pfam" id="PF13408">
    <property type="entry name" value="Zn_ribbon_recom"/>
    <property type="match status" value="1"/>
</dbReference>
<dbReference type="CDD" id="cd00338">
    <property type="entry name" value="Ser_Recombinase"/>
    <property type="match status" value="1"/>
</dbReference>
<accession>A0A369T9T3</accession>
<dbReference type="PROSITE" id="PS51737">
    <property type="entry name" value="RECOMBINASE_DNA_BIND"/>
    <property type="match status" value="1"/>
</dbReference>
<dbReference type="InterPro" id="IPR006119">
    <property type="entry name" value="Resolv_N"/>
</dbReference>
<gene>
    <name evidence="4" type="ORF">DRB17_14335</name>
</gene>
<dbReference type="Proteomes" id="UP000253941">
    <property type="component" value="Unassembled WGS sequence"/>
</dbReference>
<feature type="domain" description="Recombinase" evidence="3">
    <location>
        <begin position="153"/>
        <end position="292"/>
    </location>
</feature>
<dbReference type="PROSITE" id="PS51736">
    <property type="entry name" value="RECOMBINASES_3"/>
    <property type="match status" value="1"/>
</dbReference>
<feature type="domain" description="Resolvase/invertase-type recombinase catalytic" evidence="2">
    <location>
        <begin position="6"/>
        <end position="154"/>
    </location>
</feature>
<protein>
    <submittedName>
        <fullName evidence="4">Recombinase family protein</fullName>
    </submittedName>
</protein>
<dbReference type="PANTHER" id="PTHR30461:SF23">
    <property type="entry name" value="DNA RECOMBINASE-RELATED"/>
    <property type="match status" value="1"/>
</dbReference>
<dbReference type="Gene3D" id="3.40.50.1390">
    <property type="entry name" value="Resolvase, N-terminal catalytic domain"/>
    <property type="match status" value="1"/>
</dbReference>
<reference evidence="4 5" key="1">
    <citation type="submission" date="2018-07" db="EMBL/GenBank/DDBJ databases">
        <title>Venubactetium sediminum gen. nov., sp. nov., isolated from a marine solar saltern.</title>
        <authorList>
            <person name="Wang S."/>
        </authorList>
    </citation>
    <scope>NUCLEOTIDE SEQUENCE [LARGE SCALE GENOMIC DNA]</scope>
    <source>
        <strain evidence="4 5">WD2A32</strain>
    </source>
</reference>
<dbReference type="InterPro" id="IPR036162">
    <property type="entry name" value="Resolvase-like_N_sf"/>
</dbReference>
<dbReference type="AlphaFoldDB" id="A0A369T9T3"/>
<feature type="coiled-coil region" evidence="1">
    <location>
        <begin position="377"/>
        <end position="442"/>
    </location>
</feature>
<evidence type="ECO:0000313" key="4">
    <source>
        <dbReference type="EMBL" id="RDD61254.1"/>
    </source>
</evidence>
<evidence type="ECO:0000313" key="5">
    <source>
        <dbReference type="Proteomes" id="UP000253941"/>
    </source>
</evidence>
<evidence type="ECO:0000256" key="1">
    <source>
        <dbReference type="SAM" id="Coils"/>
    </source>
</evidence>
<dbReference type="PANTHER" id="PTHR30461">
    <property type="entry name" value="DNA-INVERTASE FROM LAMBDOID PROPHAGE"/>
    <property type="match status" value="1"/>
</dbReference>
<dbReference type="GO" id="GO:0003677">
    <property type="term" value="F:DNA binding"/>
    <property type="evidence" value="ECO:0007669"/>
    <property type="project" value="InterPro"/>
</dbReference>